<organism evidence="1 2">
    <name type="scientific">Serratia fonticola</name>
    <dbReference type="NCBI Taxonomy" id="47917"/>
    <lineage>
        <taxon>Bacteria</taxon>
        <taxon>Pseudomonadati</taxon>
        <taxon>Pseudomonadota</taxon>
        <taxon>Gammaproteobacteria</taxon>
        <taxon>Enterobacterales</taxon>
        <taxon>Yersiniaceae</taxon>
        <taxon>Serratia</taxon>
    </lineage>
</organism>
<dbReference type="Proteomes" id="UP000503464">
    <property type="component" value="Chromosome"/>
</dbReference>
<dbReference type="EMBL" id="CP054160">
    <property type="protein sequence ID" value="QKJ59583.1"/>
    <property type="molecule type" value="Genomic_DNA"/>
</dbReference>
<evidence type="ECO:0000313" key="1">
    <source>
        <dbReference type="EMBL" id="QKJ59583.1"/>
    </source>
</evidence>
<reference evidence="2" key="1">
    <citation type="submission" date="2020-03" db="EMBL/GenBank/DDBJ databases">
        <title>Genome sequences of seven Enterobacteriaceae strains isolated from Canadian wastewater treatment facilities.</title>
        <authorList>
            <person name="Huang H."/>
            <person name="Chmara J.T."/>
            <person name="Duceppe M.-O."/>
        </authorList>
    </citation>
    <scope>NUCLEOTIDE SEQUENCE [LARGE SCALE GENOMIC DNA]</scope>
    <source>
        <strain evidence="2">Biosolid 3</strain>
    </source>
</reference>
<sequence length="96" mass="11290">MPALSEYTNVYNTALNILDKKGFSTWYDDEIDMFCAEKDGWDFMAESPCALLGVVSIYEYKKPSSYSEYWWRLEEKDLFPDTQTKKPSYVSVIEKK</sequence>
<gene>
    <name evidence="1" type="ORF">G9399_16220</name>
</gene>
<protein>
    <submittedName>
        <fullName evidence="1">Uncharacterized protein</fullName>
    </submittedName>
</protein>
<evidence type="ECO:0000313" key="2">
    <source>
        <dbReference type="Proteomes" id="UP000503464"/>
    </source>
</evidence>
<dbReference type="RefSeq" id="WP_120806568.1">
    <property type="nucleotide sequence ID" value="NZ_CP054160.3"/>
</dbReference>
<name>A0AAE7JTZ4_SERFO</name>
<proteinExistence type="predicted"/>
<dbReference type="AlphaFoldDB" id="A0AAE7JTZ4"/>
<accession>A0AAE7JTZ4</accession>